<dbReference type="Gene3D" id="3.40.190.10">
    <property type="entry name" value="Periplasmic binding protein-like II"/>
    <property type="match status" value="2"/>
</dbReference>
<organism evidence="6 7">
    <name type="scientific">Harenicola maris</name>
    <dbReference type="NCBI Taxonomy" id="2841044"/>
    <lineage>
        <taxon>Bacteria</taxon>
        <taxon>Pseudomonadati</taxon>
        <taxon>Pseudomonadota</taxon>
        <taxon>Alphaproteobacteria</taxon>
        <taxon>Rhodobacterales</taxon>
        <taxon>Paracoccaceae</taxon>
        <taxon>Harenicola</taxon>
    </lineage>
</organism>
<evidence type="ECO:0000256" key="1">
    <source>
        <dbReference type="ARBA" id="ARBA00009437"/>
    </source>
</evidence>
<dbReference type="PANTHER" id="PTHR30579">
    <property type="entry name" value="TRANSCRIPTIONAL REGULATOR"/>
    <property type="match status" value="1"/>
</dbReference>
<dbReference type="PANTHER" id="PTHR30579:SF7">
    <property type="entry name" value="HTH-TYPE TRANSCRIPTIONAL REGULATOR LRHA-RELATED"/>
    <property type="match status" value="1"/>
</dbReference>
<dbReference type="GO" id="GO:0003677">
    <property type="term" value="F:DNA binding"/>
    <property type="evidence" value="ECO:0007669"/>
    <property type="project" value="UniProtKB-KW"/>
</dbReference>
<proteinExistence type="inferred from homology"/>
<dbReference type="RefSeq" id="WP_327792388.1">
    <property type="nucleotide sequence ID" value="NZ_JADQAZ010000001.1"/>
</dbReference>
<keyword evidence="3" id="KW-0238">DNA-binding</keyword>
<name>A0AAP2CKM3_9RHOB</name>
<evidence type="ECO:0000256" key="4">
    <source>
        <dbReference type="ARBA" id="ARBA00023163"/>
    </source>
</evidence>
<dbReference type="InterPro" id="IPR000847">
    <property type="entry name" value="LysR_HTH_N"/>
</dbReference>
<sequence>MRRNLDTTALRAFVTVAETGGVTKAAGSLNLTQSAVSMQIKRLEEALSLDLIERAGRGIALTPSGEQLLAYARRIIALNDEAVGRLTADEFEGVITLGVPHDIVTPFIPRVLKRFAAAYPRMELHLTGSYTVNLLDQYARGEVDIILTTELTPGPGSVTLAQPQLVWVGAVNGEAWRGRPLPLAFEHNCLFRPAVQRHLDEAGIAWSAAVKAENSRTVEATVAADLAVHTILEGTSGWGMEPIQHGGALPDLERYNVNLYRNPARKGQAYDDLVAFLTEAYAEFTQPLSQRPSRLSAVI</sequence>
<dbReference type="Pfam" id="PF03466">
    <property type="entry name" value="LysR_substrate"/>
    <property type="match status" value="1"/>
</dbReference>
<keyword evidence="7" id="KW-1185">Reference proteome</keyword>
<comment type="similarity">
    <text evidence="1">Belongs to the LysR transcriptional regulatory family.</text>
</comment>
<dbReference type="SUPFAM" id="SSF53850">
    <property type="entry name" value="Periplasmic binding protein-like II"/>
    <property type="match status" value="1"/>
</dbReference>
<dbReference type="Pfam" id="PF00126">
    <property type="entry name" value="HTH_1"/>
    <property type="match status" value="1"/>
</dbReference>
<dbReference type="InterPro" id="IPR036390">
    <property type="entry name" value="WH_DNA-bd_sf"/>
</dbReference>
<dbReference type="InterPro" id="IPR036388">
    <property type="entry name" value="WH-like_DNA-bd_sf"/>
</dbReference>
<gene>
    <name evidence="6" type="ORF">IV417_02170</name>
</gene>
<dbReference type="InterPro" id="IPR005119">
    <property type="entry name" value="LysR_subst-bd"/>
</dbReference>
<dbReference type="Gene3D" id="1.10.10.10">
    <property type="entry name" value="Winged helix-like DNA-binding domain superfamily/Winged helix DNA-binding domain"/>
    <property type="match status" value="1"/>
</dbReference>
<dbReference type="PRINTS" id="PR00039">
    <property type="entry name" value="HTHLYSR"/>
</dbReference>
<evidence type="ECO:0000259" key="5">
    <source>
        <dbReference type="PROSITE" id="PS50931"/>
    </source>
</evidence>
<protein>
    <submittedName>
        <fullName evidence="6">LysR family transcriptional regulator</fullName>
    </submittedName>
</protein>
<dbReference type="EMBL" id="JADQAZ010000001">
    <property type="protein sequence ID" value="MBT0956179.1"/>
    <property type="molecule type" value="Genomic_DNA"/>
</dbReference>
<feature type="domain" description="HTH lysR-type" evidence="5">
    <location>
        <begin position="5"/>
        <end position="62"/>
    </location>
</feature>
<dbReference type="Proteomes" id="UP001315686">
    <property type="component" value="Unassembled WGS sequence"/>
</dbReference>
<dbReference type="AlphaFoldDB" id="A0AAP2CKM3"/>
<accession>A0AAP2CKM3</accession>
<keyword evidence="4" id="KW-0804">Transcription</keyword>
<comment type="caution">
    <text evidence="6">The sequence shown here is derived from an EMBL/GenBank/DDBJ whole genome shotgun (WGS) entry which is preliminary data.</text>
</comment>
<dbReference type="FunFam" id="1.10.10.10:FF:000001">
    <property type="entry name" value="LysR family transcriptional regulator"/>
    <property type="match status" value="1"/>
</dbReference>
<dbReference type="GO" id="GO:0003700">
    <property type="term" value="F:DNA-binding transcription factor activity"/>
    <property type="evidence" value="ECO:0007669"/>
    <property type="project" value="InterPro"/>
</dbReference>
<evidence type="ECO:0000313" key="7">
    <source>
        <dbReference type="Proteomes" id="UP001315686"/>
    </source>
</evidence>
<keyword evidence="2" id="KW-0805">Transcription regulation</keyword>
<evidence type="ECO:0000256" key="2">
    <source>
        <dbReference type="ARBA" id="ARBA00023015"/>
    </source>
</evidence>
<evidence type="ECO:0000256" key="3">
    <source>
        <dbReference type="ARBA" id="ARBA00023125"/>
    </source>
</evidence>
<dbReference type="PROSITE" id="PS50931">
    <property type="entry name" value="HTH_LYSR"/>
    <property type="match status" value="1"/>
</dbReference>
<reference evidence="6 7" key="1">
    <citation type="journal article" date="2021" name="Arch. Microbiol.">
        <title>Harenicola maris gen. nov., sp. nov. isolated from the Sea of Japan shallow sediments.</title>
        <authorList>
            <person name="Romanenko L.A."/>
            <person name="Kurilenko V.V."/>
            <person name="Chernysheva N.Y."/>
            <person name="Tekutyeva L.A."/>
            <person name="Velansky P.V."/>
            <person name="Svetashev V.I."/>
            <person name="Isaeva M.P."/>
        </authorList>
    </citation>
    <scope>NUCLEOTIDE SEQUENCE [LARGE SCALE GENOMIC DNA]</scope>
    <source>
        <strain evidence="6 7">KMM 3653</strain>
    </source>
</reference>
<dbReference type="InterPro" id="IPR050176">
    <property type="entry name" value="LTTR"/>
</dbReference>
<evidence type="ECO:0000313" key="6">
    <source>
        <dbReference type="EMBL" id="MBT0956179.1"/>
    </source>
</evidence>
<dbReference type="SUPFAM" id="SSF46785">
    <property type="entry name" value="Winged helix' DNA-binding domain"/>
    <property type="match status" value="1"/>
</dbReference>